<sequence>MLDLNQRLMESANGGRKINPDELRSFLGTYAERVLLTISAQDARLDSVKGHFQDILNDLTENYSPVKVKLSPALSDNLQMTYLKLTKEIGLTCTIVDEMAAHPSFGIMIFTDHAVNIQDTDIREHYSDIFQPQNQESKTEKKGFWAQLFGR</sequence>
<dbReference type="RefSeq" id="WP_205017121.1">
    <property type="nucleotide sequence ID" value="NZ_JAFBEI010000019.1"/>
</dbReference>
<accession>A0ABS2PLJ2</accession>
<dbReference type="Pfam" id="PF07997">
    <property type="entry name" value="DUF1694"/>
    <property type="match status" value="1"/>
</dbReference>
<evidence type="ECO:0000313" key="1">
    <source>
        <dbReference type="EMBL" id="MBM7636236.1"/>
    </source>
</evidence>
<dbReference type="InterPro" id="IPR029064">
    <property type="entry name" value="Ribosomal_eL30-like_sf"/>
</dbReference>
<dbReference type="EMBL" id="JAFBEI010000019">
    <property type="protein sequence ID" value="MBM7636236.1"/>
    <property type="molecule type" value="Genomic_DNA"/>
</dbReference>
<comment type="caution">
    <text evidence="1">The sequence shown here is derived from an EMBL/GenBank/DDBJ whole genome shotgun (WGS) entry which is preliminary data.</text>
</comment>
<proteinExistence type="predicted"/>
<name>A0ABS2PLJ2_9STRE</name>
<organism evidence="1 2">
    <name type="scientific">Streptococcus saliviloxodontae</name>
    <dbReference type="NCBI Taxonomy" id="1349416"/>
    <lineage>
        <taxon>Bacteria</taxon>
        <taxon>Bacillati</taxon>
        <taxon>Bacillota</taxon>
        <taxon>Bacilli</taxon>
        <taxon>Lactobacillales</taxon>
        <taxon>Streptococcaceae</taxon>
        <taxon>Streptococcus</taxon>
    </lineage>
</organism>
<dbReference type="Gene3D" id="3.30.1330.30">
    <property type="match status" value="1"/>
</dbReference>
<protein>
    <submittedName>
        <fullName evidence="1">Uncharacterized protein YueI</fullName>
    </submittedName>
</protein>
<dbReference type="InterPro" id="IPR012543">
    <property type="entry name" value="DUF1694"/>
</dbReference>
<keyword evidence="2" id="KW-1185">Reference proteome</keyword>
<evidence type="ECO:0000313" key="2">
    <source>
        <dbReference type="Proteomes" id="UP000809081"/>
    </source>
</evidence>
<dbReference type="Proteomes" id="UP000809081">
    <property type="component" value="Unassembled WGS sequence"/>
</dbReference>
<gene>
    <name evidence="1" type="ORF">JOC31_001055</name>
</gene>
<dbReference type="SUPFAM" id="SSF160515">
    <property type="entry name" value="YueI-like"/>
    <property type="match status" value="1"/>
</dbReference>
<dbReference type="PIRSF" id="PIRSF034303">
    <property type="entry name" value="DUF1694"/>
    <property type="match status" value="1"/>
</dbReference>
<reference evidence="1 2" key="1">
    <citation type="submission" date="2021-01" db="EMBL/GenBank/DDBJ databases">
        <title>Genomic Encyclopedia of Type Strains, Phase IV (KMG-IV): sequencing the most valuable type-strain genomes for metagenomic binning, comparative biology and taxonomic classification.</title>
        <authorList>
            <person name="Goeker M."/>
        </authorList>
    </citation>
    <scope>NUCLEOTIDE SEQUENCE [LARGE SCALE GENOMIC DNA]</scope>
    <source>
        <strain evidence="1 2">DSM 27513</strain>
    </source>
</reference>